<feature type="transmembrane region" description="Helical" evidence="9">
    <location>
        <begin position="1983"/>
        <end position="2002"/>
    </location>
</feature>
<feature type="compositionally biased region" description="Low complexity" evidence="8">
    <location>
        <begin position="970"/>
        <end position="1000"/>
    </location>
</feature>
<evidence type="ECO:0000256" key="8">
    <source>
        <dbReference type="SAM" id="MobiDB-lite"/>
    </source>
</evidence>
<feature type="region of interest" description="Disordered" evidence="8">
    <location>
        <begin position="792"/>
        <end position="1004"/>
    </location>
</feature>
<dbReference type="InterPro" id="IPR051962">
    <property type="entry name" value="Cuticlin"/>
</dbReference>
<dbReference type="PANTHER" id="PTHR22907:SF40">
    <property type="entry name" value="TRANSMEMBRANE PROTEIN-RELATED"/>
    <property type="match status" value="1"/>
</dbReference>
<feature type="compositionally biased region" description="Low complexity" evidence="8">
    <location>
        <begin position="1123"/>
        <end position="1136"/>
    </location>
</feature>
<reference evidence="13 14" key="1">
    <citation type="submission" date="2014-11" db="EMBL/GenBank/DDBJ databases">
        <title>Genetic blueprint of the zoonotic pathogen Toxocara canis.</title>
        <authorList>
            <person name="Zhu X.-Q."/>
            <person name="Korhonen P.K."/>
            <person name="Cai H."/>
            <person name="Young N.D."/>
            <person name="Nejsum P."/>
            <person name="von Samson-Himmelstjerna G."/>
            <person name="Boag P.R."/>
            <person name="Tan P."/>
            <person name="Li Q."/>
            <person name="Min J."/>
            <person name="Yang Y."/>
            <person name="Wang X."/>
            <person name="Fang X."/>
            <person name="Hall R.S."/>
            <person name="Hofmann A."/>
            <person name="Sternberg P.W."/>
            <person name="Jex A.R."/>
            <person name="Gasser R.B."/>
        </authorList>
    </citation>
    <scope>NUCLEOTIDE SEQUENCE [LARGE SCALE GENOMIC DNA]</scope>
    <source>
        <strain evidence="13">PN_DK_2014</strain>
    </source>
</reference>
<evidence type="ECO:0000259" key="11">
    <source>
        <dbReference type="PROSITE" id="PS50234"/>
    </source>
</evidence>
<evidence type="ECO:0000256" key="6">
    <source>
        <dbReference type="ARBA" id="ARBA00022989"/>
    </source>
</evidence>
<dbReference type="STRING" id="6265.A0A0B2UTG9"/>
<keyword evidence="5 10" id="KW-0732">Signal</keyword>
<evidence type="ECO:0000256" key="7">
    <source>
        <dbReference type="ARBA" id="ARBA00023136"/>
    </source>
</evidence>
<name>A0A0B2UTG9_TOXCA</name>
<evidence type="ECO:0000313" key="14">
    <source>
        <dbReference type="Proteomes" id="UP000031036"/>
    </source>
</evidence>
<feature type="region of interest" description="Disordered" evidence="8">
    <location>
        <begin position="692"/>
        <end position="713"/>
    </location>
</feature>
<feature type="chain" id="PRO_5002079289" evidence="10">
    <location>
        <begin position="22"/>
        <end position="2139"/>
    </location>
</feature>
<keyword evidence="6 9" id="KW-1133">Transmembrane helix</keyword>
<keyword evidence="2" id="KW-0193">Cuticle</keyword>
<dbReference type="Pfam" id="PF25057">
    <property type="entry name" value="CUT_N"/>
    <property type="match status" value="1"/>
</dbReference>
<dbReference type="InterPro" id="IPR002035">
    <property type="entry name" value="VWF_A"/>
</dbReference>
<evidence type="ECO:0000313" key="13">
    <source>
        <dbReference type="EMBL" id="KHN74336.1"/>
    </source>
</evidence>
<dbReference type="OrthoDB" id="10256829at2759"/>
<feature type="region of interest" description="Disordered" evidence="8">
    <location>
        <begin position="2094"/>
        <end position="2139"/>
    </location>
</feature>
<feature type="compositionally biased region" description="Polar residues" evidence="8">
    <location>
        <begin position="2098"/>
        <end position="2124"/>
    </location>
</feature>
<dbReference type="Pfam" id="PF25301">
    <property type="entry name" value="CUT_C"/>
    <property type="match status" value="1"/>
</dbReference>
<feature type="region of interest" description="Disordered" evidence="8">
    <location>
        <begin position="445"/>
        <end position="559"/>
    </location>
</feature>
<feature type="region of interest" description="Disordered" evidence="8">
    <location>
        <begin position="1638"/>
        <end position="1658"/>
    </location>
</feature>
<feature type="compositionally biased region" description="Polar residues" evidence="8">
    <location>
        <begin position="493"/>
        <end position="513"/>
    </location>
</feature>
<feature type="compositionally biased region" description="Low complexity" evidence="8">
    <location>
        <begin position="803"/>
        <end position="818"/>
    </location>
</feature>
<feature type="signal peptide" evidence="10">
    <location>
        <begin position="1"/>
        <end position="21"/>
    </location>
</feature>
<dbReference type="Proteomes" id="UP000031036">
    <property type="component" value="Unassembled WGS sequence"/>
</dbReference>
<dbReference type="InterPro" id="IPR057475">
    <property type="entry name" value="CUT_C"/>
</dbReference>
<keyword evidence="4 9" id="KW-0812">Transmembrane</keyword>
<evidence type="ECO:0000256" key="4">
    <source>
        <dbReference type="ARBA" id="ARBA00022692"/>
    </source>
</evidence>
<dbReference type="GO" id="GO:0042302">
    <property type="term" value="F:structural constituent of cuticle"/>
    <property type="evidence" value="ECO:0007669"/>
    <property type="project" value="UniProtKB-KW"/>
</dbReference>
<feature type="compositionally biased region" description="Polar residues" evidence="8">
    <location>
        <begin position="842"/>
        <end position="862"/>
    </location>
</feature>
<evidence type="ECO:0000256" key="2">
    <source>
        <dbReference type="ARBA" id="ARBA00022460"/>
    </source>
</evidence>
<dbReference type="InterPro" id="IPR056953">
    <property type="entry name" value="CUT_N"/>
</dbReference>
<keyword evidence="3" id="KW-1003">Cell membrane</keyword>
<evidence type="ECO:0000256" key="1">
    <source>
        <dbReference type="ARBA" id="ARBA00004251"/>
    </source>
</evidence>
<dbReference type="Gene3D" id="3.40.50.410">
    <property type="entry name" value="von Willebrand factor, type A domain"/>
    <property type="match status" value="1"/>
</dbReference>
<dbReference type="CDD" id="cd01450">
    <property type="entry name" value="vWFA_subfamily_ECM"/>
    <property type="match status" value="1"/>
</dbReference>
<feature type="region of interest" description="Disordered" evidence="8">
    <location>
        <begin position="342"/>
        <end position="363"/>
    </location>
</feature>
<evidence type="ECO:0000256" key="3">
    <source>
        <dbReference type="ARBA" id="ARBA00022475"/>
    </source>
</evidence>
<feature type="compositionally biased region" description="Polar residues" evidence="8">
    <location>
        <begin position="1084"/>
        <end position="1111"/>
    </location>
</feature>
<dbReference type="SUPFAM" id="SSF53300">
    <property type="entry name" value="vWA-like"/>
    <property type="match status" value="1"/>
</dbReference>
<dbReference type="PANTHER" id="PTHR22907">
    <property type="entry name" value="GH04558P"/>
    <property type="match status" value="1"/>
</dbReference>
<evidence type="ECO:0000256" key="5">
    <source>
        <dbReference type="ARBA" id="ARBA00022729"/>
    </source>
</evidence>
<feature type="domain" description="ZP" evidence="12">
    <location>
        <begin position="1667"/>
        <end position="1921"/>
    </location>
</feature>
<dbReference type="SMART" id="SM00241">
    <property type="entry name" value="ZP"/>
    <property type="match status" value="1"/>
</dbReference>
<comment type="subcellular location">
    <subcellularLocation>
        <location evidence="1">Cell membrane</location>
        <topology evidence="1">Single-pass type I membrane protein</topology>
    </subcellularLocation>
</comment>
<sequence>MGCSLRERALFVFCFVKIVLTVSSVPAIVESSLGHHLSEDDIFLQASTIVWPERKPRSTEQQQRTETVFNNIVIQIFLNAKNVSDLSNSKHVVTTIRKETTIGSEREIGRWPLGSSENPIIMTKNFDKSTLTFIEDEQPKAEHNPKNLVEVKAVISGVGGDTSRMMEDDHIHKQIDEQFRSSIPVIIERLNGMQKRHDTPIAESQTFGESHLQKQIRAAISDEQRSTTVGDLADKLGDEILKAVEDRSVDTTTAATKSKDEVLASDIDKAIEEAVEEVSKELESNTAKTKTETEVQAIVDEIERTLMTETDAGHNRVTMTLRAAESPEVSAPAVTPVEGAFTGSEETSTTISSTTQPETGEEFTEKWTKVVITESTTAAGVESISDIPITKGTTESSTIAENSETTTTEAIVMSAATESTEQQTTAPSTTAVEYTAEGILPSETTVTASEEMQPEIAPTTETTIETPKISEFEGITAATTEEELELSEASRTLPPQSTTEISTSSGASSTPLESTEGKTTSYSSTTGYTSTQPTETSEGPSASTESSTAFASEETGHPFITGEVFGEETTATTTISELERAEATTEEELEPFAVEDRSVDTTTAATKSKDEVLASDIDKAIEEAVEEVSKELESNTAKTKTETEVQAIVDEIERTLMTETDAGHNRVTMTLRAAESPEVSAPAVTPVEGAFTGSEETSTTISSTTQPETEEEFTGKWTKVITESTTVAGVESISDIPITKGTTESSTIAENSEKTTTEAIVMSAATESTEQQTTAPSTTAVEYTAEGILPSETTVTASEEMQPEIAPTTETTIETPKISEFEGITAATTEEELELSEASRTLPPQSTTEISTSSGASSTPLESTEGKTTSYSSTTGYTSTQPTETSEGPSASTESSTAFASEETGHPFITGEVFGEETTATTTISELERAEATTEEELEPFVTGAFEPSEETTQPEMVITAGILEETKSTETSSTPGHLETTSLTETTTESISTLESGSTPIPSTATVIPEEEVATTTEQVTVASSELPTTSILSEATETSTAAIPERPETLFPAKAVEEVEEEEKEEEEGKEEEEEKEEEESPTTAQTTVWASSIATETPESTISSMGAQGTTTEREEGETTEQMTETTQESSEMPITSTSGITQSTESVSALSEAITVTPTTPISESSSIETTEATSTSVSTSATTISEEEEEEEEELHRGFGGRPEVEKPGEQISTTELIPEVGPSEEETAITPSFSEDLLKSTTHREESLEAFTLPPTGATTQTLATLPETPQRACAMPNDKSDKTKLDVLFLLDTSGSIGIVQFQRAIKLVMDTVKNFKNIGPDGIQVSLVQFNHEPYLEFSFRKHNCKSELLEDIADTVYMNGTTNLGHAIDKVAKFGFNKRRGDRADAEDVLVILTDGKSDDKVQQPLELIRRNGTAVLVLAAVEAHQELVRELASHKEANIFNLTEALDKPLADRLYERILQASHFGEESPSAVATMETTTLPYSTSTEMTTLEQFAHAPETIDRLEKIFTSPTEMTAASKRIQEELMTSTTPSFETTSSTAEEAIEEEEAATELSTESTVETEITTGHEFTHSTPAEETSKQWASTPEIEQTTPSKEEGEEVLDHEKVIVAKPEEAQPELEETTPVAEEITQSSSELPTTITTESSEHISSTEDVSVQCLENGFNLTLRLPQSFGGVIIVKGHSEDEGCYKEIEPNHLAESGTKRDINFFVDTQKCSISKLKSVEPAGINTSAVVNVLHHKWLVTGVDKGYLIQCFVGNAEDVRDVSTELTVNGTIAIGETLSLASVPPTCIYSLRRDSPNGPIVKYASLGQIIYHRWECDGGDAANEVYGLHIHDCFAGSDTNREFPIIDSKGCSPDKSILSDLSYADHRLVASAKSSVFSLTDGDHLLFHCKLSLCTREGDGCEGITPPICSSSNDTDLLQREVRHFPEVVSAALTSVVHTNIGVSSPPSPVIESTGLLDASVVLLAAKSPWFWIFVILTVLSVLSTILLIRYIRKVNAKSTAVTDAKAMLYGRHTPDVSSCSGTTSCCLEEPTFVASSMSSLTAEACSSPYIVSPASDGKSEQVDDEWRMMRPPAELVTVEFHPASTKSNTPGSLAASTSEIRPQRTTTNAKSEVFSVEFDMSSERK</sequence>
<feature type="compositionally biased region" description="Acidic residues" evidence="8">
    <location>
        <begin position="1060"/>
        <end position="1083"/>
    </location>
</feature>
<keyword evidence="14" id="KW-1185">Reference proteome</keyword>
<evidence type="ECO:0000256" key="10">
    <source>
        <dbReference type="SAM" id="SignalP"/>
    </source>
</evidence>
<feature type="compositionally biased region" description="Polar residues" evidence="8">
    <location>
        <begin position="1581"/>
        <end position="1603"/>
    </location>
</feature>
<dbReference type="OMA" id="FTTTHTA"/>
<organism evidence="13 14">
    <name type="scientific">Toxocara canis</name>
    <name type="common">Canine roundworm</name>
    <dbReference type="NCBI Taxonomy" id="6265"/>
    <lineage>
        <taxon>Eukaryota</taxon>
        <taxon>Metazoa</taxon>
        <taxon>Ecdysozoa</taxon>
        <taxon>Nematoda</taxon>
        <taxon>Chromadorea</taxon>
        <taxon>Rhabditida</taxon>
        <taxon>Spirurina</taxon>
        <taxon>Ascaridomorpha</taxon>
        <taxon>Ascaridoidea</taxon>
        <taxon>Toxocaridae</taxon>
        <taxon>Toxocara</taxon>
    </lineage>
</organism>
<dbReference type="PRINTS" id="PR00453">
    <property type="entry name" value="VWFADOMAIN"/>
</dbReference>
<dbReference type="SMART" id="SM00327">
    <property type="entry name" value="VWA"/>
    <property type="match status" value="1"/>
</dbReference>
<feature type="compositionally biased region" description="Low complexity" evidence="8">
    <location>
        <begin position="342"/>
        <end position="358"/>
    </location>
</feature>
<keyword evidence="7 9" id="KW-0472">Membrane</keyword>
<feature type="compositionally biased region" description="Low complexity" evidence="8">
    <location>
        <begin position="1158"/>
        <end position="1189"/>
    </location>
</feature>
<feature type="region of interest" description="Disordered" evidence="8">
    <location>
        <begin position="1024"/>
        <end position="1238"/>
    </location>
</feature>
<feature type="compositionally biased region" description="Low complexity" evidence="8">
    <location>
        <begin position="866"/>
        <end position="902"/>
    </location>
</feature>
<protein>
    <submittedName>
        <fullName evidence="13">Cuticlin-1</fullName>
    </submittedName>
</protein>
<dbReference type="Pfam" id="PF00092">
    <property type="entry name" value="VWA"/>
    <property type="match status" value="1"/>
</dbReference>
<feature type="compositionally biased region" description="Polar residues" evidence="8">
    <location>
        <begin position="1028"/>
        <end position="1043"/>
    </location>
</feature>
<dbReference type="PROSITE" id="PS50234">
    <property type="entry name" value="VWFA"/>
    <property type="match status" value="1"/>
</dbReference>
<accession>A0A0B2UTG9</accession>
<dbReference type="InterPro" id="IPR001507">
    <property type="entry name" value="ZP_dom"/>
</dbReference>
<evidence type="ECO:0000256" key="9">
    <source>
        <dbReference type="SAM" id="Phobius"/>
    </source>
</evidence>
<feature type="compositionally biased region" description="Low complexity" evidence="8">
    <location>
        <begin position="517"/>
        <end position="553"/>
    </location>
</feature>
<feature type="region of interest" description="Disordered" evidence="8">
    <location>
        <begin position="1575"/>
        <end position="1610"/>
    </location>
</feature>
<dbReference type="InterPro" id="IPR036465">
    <property type="entry name" value="vWFA_dom_sf"/>
</dbReference>
<feature type="compositionally biased region" description="Low complexity" evidence="8">
    <location>
        <begin position="454"/>
        <end position="469"/>
    </location>
</feature>
<feature type="compositionally biased region" description="Low complexity" evidence="8">
    <location>
        <begin position="692"/>
        <end position="707"/>
    </location>
</feature>
<feature type="domain" description="VWFA" evidence="11">
    <location>
        <begin position="1293"/>
        <end position="1468"/>
    </location>
</feature>
<evidence type="ECO:0000259" key="12">
    <source>
        <dbReference type="PROSITE" id="PS51034"/>
    </source>
</evidence>
<dbReference type="GO" id="GO:0005886">
    <property type="term" value="C:plasma membrane"/>
    <property type="evidence" value="ECO:0007669"/>
    <property type="project" value="UniProtKB-SubCell"/>
</dbReference>
<comment type="caution">
    <text evidence="13">The sequence shown here is derived from an EMBL/GenBank/DDBJ whole genome shotgun (WGS) entry which is preliminary data.</text>
</comment>
<feature type="compositionally biased region" description="Polar residues" evidence="8">
    <location>
        <begin position="1137"/>
        <end position="1153"/>
    </location>
</feature>
<dbReference type="EMBL" id="JPKZ01002922">
    <property type="protein sequence ID" value="KHN74336.1"/>
    <property type="molecule type" value="Genomic_DNA"/>
</dbReference>
<gene>
    <name evidence="13" type="primary">cut-1</name>
    <name evidence="13" type="ORF">Tcan_16236</name>
</gene>
<dbReference type="PROSITE" id="PS51034">
    <property type="entry name" value="ZP_2"/>
    <property type="match status" value="1"/>
</dbReference>
<proteinExistence type="predicted"/>